<dbReference type="Proteomes" id="UP000502179">
    <property type="component" value="Chromosome"/>
</dbReference>
<protein>
    <submittedName>
        <fullName evidence="1">Helix-turn-helix domain-containing protein</fullName>
    </submittedName>
</protein>
<dbReference type="Pfam" id="PF13413">
    <property type="entry name" value="HTH_25"/>
    <property type="match status" value="1"/>
</dbReference>
<dbReference type="CDD" id="cd00093">
    <property type="entry name" value="HTH_XRE"/>
    <property type="match status" value="1"/>
</dbReference>
<name>A0A6G7PT49_9BACT</name>
<accession>A0A6G7PT49</accession>
<dbReference type="InterPro" id="IPR010982">
    <property type="entry name" value="Lambda_DNA-bd_dom_sf"/>
</dbReference>
<organism evidence="1 2">
    <name type="scientific">Thermosulfuriphilus ammonigenes</name>
    <dbReference type="NCBI Taxonomy" id="1936021"/>
    <lineage>
        <taxon>Bacteria</taxon>
        <taxon>Pseudomonadati</taxon>
        <taxon>Thermodesulfobacteriota</taxon>
        <taxon>Thermodesulfobacteria</taxon>
        <taxon>Thermodesulfobacteriales</taxon>
        <taxon>Thermodesulfobacteriaceae</taxon>
        <taxon>Thermosulfuriphilus</taxon>
    </lineage>
</organism>
<proteinExistence type="predicted"/>
<gene>
    <name evidence="1" type="ORF">G4V39_00585</name>
</gene>
<dbReference type="KEGG" id="tav:G4V39_00585"/>
<dbReference type="PANTHER" id="PTHR34475">
    <property type="match status" value="1"/>
</dbReference>
<sequence>MAKETFGEYLKRERELRGISLETIAEETKISVSILAAIEAEDWGKLPAQVFVRGFIRNYAQVIGLDPNEVILRYETLANPPKEEEDDEYVVQISGDEEKVSLGSRSKKWLWLVVILVVIVVAFVLGFRLWQTKKMSPIVPEATSSQIPQRLNDKADLLISPSPPELPPEEEFTLPTTVLPLIQNLGPHNQICAPEGFGGPRCQIPHASNN</sequence>
<evidence type="ECO:0000313" key="2">
    <source>
        <dbReference type="Proteomes" id="UP000502179"/>
    </source>
</evidence>
<evidence type="ECO:0000313" key="1">
    <source>
        <dbReference type="EMBL" id="QIJ70855.1"/>
    </source>
</evidence>
<dbReference type="EMBL" id="CP048877">
    <property type="protein sequence ID" value="QIJ70855.1"/>
    <property type="molecule type" value="Genomic_DNA"/>
</dbReference>
<dbReference type="PANTHER" id="PTHR34475:SF1">
    <property type="entry name" value="CYTOSKELETON PROTEIN RODZ"/>
    <property type="match status" value="1"/>
</dbReference>
<dbReference type="Gene3D" id="1.10.260.40">
    <property type="entry name" value="lambda repressor-like DNA-binding domains"/>
    <property type="match status" value="1"/>
</dbReference>
<dbReference type="InterPro" id="IPR050400">
    <property type="entry name" value="Bact_Cytoskel_RodZ"/>
</dbReference>
<dbReference type="AlphaFoldDB" id="A0A6G7PT49"/>
<dbReference type="RefSeq" id="WP_166031078.1">
    <property type="nucleotide sequence ID" value="NZ_CP048877.1"/>
</dbReference>
<dbReference type="SUPFAM" id="SSF47413">
    <property type="entry name" value="lambda repressor-like DNA-binding domains"/>
    <property type="match status" value="1"/>
</dbReference>
<keyword evidence="2" id="KW-1185">Reference proteome</keyword>
<dbReference type="GO" id="GO:0003677">
    <property type="term" value="F:DNA binding"/>
    <property type="evidence" value="ECO:0007669"/>
    <property type="project" value="InterPro"/>
</dbReference>
<dbReference type="InterPro" id="IPR001387">
    <property type="entry name" value="Cro/C1-type_HTH"/>
</dbReference>
<reference evidence="1 2" key="1">
    <citation type="submission" date="2020-02" db="EMBL/GenBank/DDBJ databases">
        <title>Genome analysis of Thermosulfuriphilus ammonigenes ST65T, an anaerobic thermophilic chemolithoautotrophic bacterium isolated from a deep-sea hydrothermal vent.</title>
        <authorList>
            <person name="Slobodkina G."/>
            <person name="Allioux M."/>
            <person name="Merkel A."/>
            <person name="Alain K."/>
            <person name="Jebbar M."/>
            <person name="Slobodkin A."/>
        </authorList>
    </citation>
    <scope>NUCLEOTIDE SEQUENCE [LARGE SCALE GENOMIC DNA]</scope>
    <source>
        <strain evidence="1 2">ST65</strain>
    </source>
</reference>